<dbReference type="Pfam" id="PF01547">
    <property type="entry name" value="SBP_bac_1"/>
    <property type="match status" value="1"/>
</dbReference>
<name>A0ABQ2FP15_9DEIO</name>
<evidence type="ECO:0000313" key="2">
    <source>
        <dbReference type="EMBL" id="GGL12931.1"/>
    </source>
</evidence>
<evidence type="ECO:0000256" key="1">
    <source>
        <dbReference type="SAM" id="SignalP"/>
    </source>
</evidence>
<evidence type="ECO:0008006" key="4">
    <source>
        <dbReference type="Google" id="ProtNLM"/>
    </source>
</evidence>
<evidence type="ECO:0000313" key="3">
    <source>
        <dbReference type="Proteomes" id="UP000604341"/>
    </source>
</evidence>
<comment type="caution">
    <text evidence="2">The sequence shown here is derived from an EMBL/GenBank/DDBJ whole genome shotgun (WGS) entry which is preliminary data.</text>
</comment>
<dbReference type="EMBL" id="BMPE01000015">
    <property type="protein sequence ID" value="GGL12931.1"/>
    <property type="molecule type" value="Genomic_DNA"/>
</dbReference>
<keyword evidence="1" id="KW-0732">Signal</keyword>
<dbReference type="Proteomes" id="UP000604341">
    <property type="component" value="Unassembled WGS sequence"/>
</dbReference>
<sequence>MSAHTTTRPAPAFARLIGLSLALMTLSSAHVTATVAANPVTISVLAGGNDPAKTKFATALATAFMKANPSVTVKVETRPGGTEGDNLIKTRLATRSMNDVFIYNSGSLLQALQPDNQLVDQSGQPWAKRVTPEFRQAAGTARGLYGAPVSSSFYGGIMYNKKVYAKLGLRVPKTWNEFISNNQKVKAAGLTPVLVSYGDTWTSQLLVLADFANVSRQAPDWAAKYTANQAKYVNPPALAGFTHTAEIYSKQLMNKDYASLTFVNALKALATGQAAHYPMLTVVIGNVMQSNPAQVNDIGYFAVPSDSGTPRATVWEADAAYIPKSTTGEKLKAAEAFVAFINSRTGCDIQNSSGTVAGPYSISTCKVPANAPALVKDELKYQASKQTGLALEYVSPIKGPNLEKILIQVGSGISTAQVGAGLYDQDVVQQAQQLGLPGW</sequence>
<dbReference type="InterPro" id="IPR050490">
    <property type="entry name" value="Bact_solute-bd_prot1"/>
</dbReference>
<gene>
    <name evidence="2" type="ORF">GCM10010844_34580</name>
</gene>
<proteinExistence type="predicted"/>
<accession>A0ABQ2FP15</accession>
<dbReference type="PANTHER" id="PTHR43649">
    <property type="entry name" value="ARABINOSE-BINDING PROTEIN-RELATED"/>
    <property type="match status" value="1"/>
</dbReference>
<keyword evidence="3" id="KW-1185">Reference proteome</keyword>
<dbReference type="SUPFAM" id="SSF53850">
    <property type="entry name" value="Periplasmic binding protein-like II"/>
    <property type="match status" value="1"/>
</dbReference>
<dbReference type="InterPro" id="IPR006059">
    <property type="entry name" value="SBP"/>
</dbReference>
<dbReference type="Gene3D" id="3.40.190.10">
    <property type="entry name" value="Periplasmic binding protein-like II"/>
    <property type="match status" value="2"/>
</dbReference>
<feature type="signal peptide" evidence="1">
    <location>
        <begin position="1"/>
        <end position="29"/>
    </location>
</feature>
<protein>
    <recommendedName>
        <fullName evidence="4">ABC transporter substrate-binding protein</fullName>
    </recommendedName>
</protein>
<feature type="chain" id="PRO_5046930684" description="ABC transporter substrate-binding protein" evidence="1">
    <location>
        <begin position="30"/>
        <end position="439"/>
    </location>
</feature>
<organism evidence="2 3">
    <name type="scientific">Deinococcus radiotolerans</name>
    <dbReference type="NCBI Taxonomy" id="1309407"/>
    <lineage>
        <taxon>Bacteria</taxon>
        <taxon>Thermotogati</taxon>
        <taxon>Deinococcota</taxon>
        <taxon>Deinococci</taxon>
        <taxon>Deinococcales</taxon>
        <taxon>Deinococcaceae</taxon>
        <taxon>Deinococcus</taxon>
    </lineage>
</organism>
<reference evidence="3" key="1">
    <citation type="journal article" date="2019" name="Int. J. Syst. Evol. Microbiol.">
        <title>The Global Catalogue of Microorganisms (GCM) 10K type strain sequencing project: providing services to taxonomists for standard genome sequencing and annotation.</title>
        <authorList>
            <consortium name="The Broad Institute Genomics Platform"/>
            <consortium name="The Broad Institute Genome Sequencing Center for Infectious Disease"/>
            <person name="Wu L."/>
            <person name="Ma J."/>
        </authorList>
    </citation>
    <scope>NUCLEOTIDE SEQUENCE [LARGE SCALE GENOMIC DNA]</scope>
    <source>
        <strain evidence="3">JCM 19173</strain>
    </source>
</reference>